<dbReference type="EMBL" id="LR798231">
    <property type="protein sequence ID" value="CAB5209199.1"/>
    <property type="molecule type" value="Genomic_DNA"/>
</dbReference>
<proteinExistence type="predicted"/>
<dbReference type="EMBL" id="LR796187">
    <property type="protein sequence ID" value="CAB4125884.1"/>
    <property type="molecule type" value="Genomic_DNA"/>
</dbReference>
<reference evidence="1" key="1">
    <citation type="submission" date="2020-04" db="EMBL/GenBank/DDBJ databases">
        <authorList>
            <person name="Chiriac C."/>
            <person name="Salcher M."/>
            <person name="Ghai R."/>
            <person name="Kavagutti S V."/>
        </authorList>
    </citation>
    <scope>NUCLEOTIDE SEQUENCE</scope>
</reference>
<organism evidence="1">
    <name type="scientific">uncultured Caudovirales phage</name>
    <dbReference type="NCBI Taxonomy" id="2100421"/>
    <lineage>
        <taxon>Viruses</taxon>
        <taxon>Duplodnaviria</taxon>
        <taxon>Heunggongvirae</taxon>
        <taxon>Uroviricota</taxon>
        <taxon>Caudoviricetes</taxon>
        <taxon>Peduoviridae</taxon>
        <taxon>Maltschvirus</taxon>
        <taxon>Maltschvirus maltsch</taxon>
    </lineage>
</organism>
<gene>
    <name evidence="2" type="ORF">UFOVP181_354</name>
    <name evidence="1" type="ORF">UFOVP57_285</name>
</gene>
<evidence type="ECO:0000313" key="2">
    <source>
        <dbReference type="EMBL" id="CAB5209199.1"/>
    </source>
</evidence>
<protein>
    <submittedName>
        <fullName evidence="1">Uncharacterized protein</fullName>
    </submittedName>
</protein>
<evidence type="ECO:0000313" key="1">
    <source>
        <dbReference type="EMBL" id="CAB4125884.1"/>
    </source>
</evidence>
<accession>A0A6J5KTU4</accession>
<sequence>MRYLRKQVLNRRAPFDTRFYIDATNGVVMANSNNITLPKSSDVIVSPQTGMMRYNTSSNEVEVYQGSSAQWRAVRYKEAIGITRETYTGNNTQTVFGPLSIQPPTIVQSGSTWTGDNLIVIVGNVFQTWSSNYLIVTGATLGAPYNTPPNDTKYYIQFTSTTPGLSTPIVILHGFDQ</sequence>
<name>A0A6J5KTU4_9CAUD</name>